<dbReference type="InterPro" id="IPR028082">
    <property type="entry name" value="Peripla_BP_I"/>
</dbReference>
<dbReference type="Proteomes" id="UP000250143">
    <property type="component" value="Chromosome"/>
</dbReference>
<dbReference type="EMBL" id="CP040852">
    <property type="protein sequence ID" value="QIA89095.1"/>
    <property type="molecule type" value="Genomic_DNA"/>
</dbReference>
<dbReference type="Proteomes" id="UP000463931">
    <property type="component" value="Chromosome"/>
</dbReference>
<dbReference type="OrthoDB" id="9796186at2"/>
<dbReference type="SUPFAM" id="SSF53822">
    <property type="entry name" value="Periplasmic binding protein-like I"/>
    <property type="match status" value="1"/>
</dbReference>
<dbReference type="InterPro" id="IPR000843">
    <property type="entry name" value="HTH_LacI"/>
</dbReference>
<dbReference type="GeneID" id="48467080"/>
<reference evidence="10 11" key="1">
    <citation type="submission" date="2017-09" db="EMBL/GenBank/DDBJ databases">
        <title>Predominant Lactobacillus spp. isolated from feces of mice subjected to short-term calorie restriction.</title>
        <authorList>
            <person name="Zhang C."/>
            <person name="Zhao L."/>
            <person name="Pan F."/>
        </authorList>
    </citation>
    <scope>NUCLEOTIDE SEQUENCE [LARGE SCALE GENOMIC DNA]</scope>
    <source>
        <strain evidence="6 10">CR141</strain>
        <strain evidence="5 11">CR147</strain>
    </source>
</reference>
<dbReference type="EMBL" id="CP023566">
    <property type="protein sequence ID" value="AWZ39827.1"/>
    <property type="molecule type" value="Genomic_DNA"/>
</dbReference>
<evidence type="ECO:0000313" key="10">
    <source>
        <dbReference type="Proteomes" id="UP000250143"/>
    </source>
</evidence>
<dbReference type="Gene3D" id="1.10.260.40">
    <property type="entry name" value="lambda repressor-like DNA-binding domains"/>
    <property type="match status" value="1"/>
</dbReference>
<keyword evidence="1" id="KW-0805">Transcription regulation</keyword>
<dbReference type="InterPro" id="IPR010982">
    <property type="entry name" value="Lambda_DNA-bd_dom_sf"/>
</dbReference>
<dbReference type="SUPFAM" id="SSF47413">
    <property type="entry name" value="lambda repressor-like DNA-binding domains"/>
    <property type="match status" value="1"/>
</dbReference>
<dbReference type="EMBL" id="SRYK01000009">
    <property type="protein sequence ID" value="TGY56434.1"/>
    <property type="molecule type" value="Genomic_DNA"/>
</dbReference>
<sequence>MTTLRDVAKKANVSQMTVSRVFNHPETVSDELKELVFSAVKELNYHPNASAKALKNKKTQVIKVLILENISSAEPYYMRVLAGITKKLDTLQYSLQLSSQFDLDIDTCDGLIVMGAKNTDHRKLAKLDKPLVLFGENPYFDFADTDNQKDIYQATIYAAHCGYEHLYYIGLDHLETFAKKRRSGYEQAISHLNKNSQIFTISGAHDGELDFLKCLPLKKNSAFICATDKIALEVSSILETKGVLPDDFGVIGHDGILLDKLFDHHLTTMAQNFELMGTYLAEMLLAKIYTKPLLNSRLFPADLLVRQTTRPLR</sequence>
<evidence type="ECO:0000256" key="3">
    <source>
        <dbReference type="ARBA" id="ARBA00023163"/>
    </source>
</evidence>
<organism evidence="8 12">
    <name type="scientific">Ligilactobacillus murinus</name>
    <dbReference type="NCBI Taxonomy" id="1622"/>
    <lineage>
        <taxon>Bacteria</taxon>
        <taxon>Bacillati</taxon>
        <taxon>Bacillota</taxon>
        <taxon>Bacilli</taxon>
        <taxon>Lactobacillales</taxon>
        <taxon>Lactobacillaceae</taxon>
        <taxon>Ligilactobacillus</taxon>
    </lineage>
</organism>
<dbReference type="GO" id="GO:0000976">
    <property type="term" value="F:transcription cis-regulatory region binding"/>
    <property type="evidence" value="ECO:0007669"/>
    <property type="project" value="TreeGrafter"/>
</dbReference>
<proteinExistence type="predicted"/>
<evidence type="ECO:0000313" key="11">
    <source>
        <dbReference type="Proteomes" id="UP000250153"/>
    </source>
</evidence>
<evidence type="ECO:0000313" key="5">
    <source>
        <dbReference type="EMBL" id="AWZ38857.1"/>
    </source>
</evidence>
<reference evidence="8 12" key="2">
    <citation type="submission" date="2018-09" db="EMBL/GenBank/DDBJ databases">
        <title>Murine metabolic-syndrome-specific gut microbial biobank.</title>
        <authorList>
            <person name="Liu C."/>
        </authorList>
    </citation>
    <scope>NUCLEOTIDE SEQUENCE [LARGE SCALE GENOMIC DNA]</scope>
    <source>
        <strain evidence="8 12">C-30</strain>
    </source>
</reference>
<evidence type="ECO:0000313" key="6">
    <source>
        <dbReference type="EMBL" id="AWZ39827.1"/>
    </source>
</evidence>
<dbReference type="InterPro" id="IPR046335">
    <property type="entry name" value="LacI/GalR-like_sensor"/>
</dbReference>
<dbReference type="Proteomes" id="UP000306855">
    <property type="component" value="Unassembled WGS sequence"/>
</dbReference>
<evidence type="ECO:0000259" key="4">
    <source>
        <dbReference type="PROSITE" id="PS50932"/>
    </source>
</evidence>
<name>A0A2Z4VXW4_9LACO</name>
<keyword evidence="3" id="KW-0804">Transcription</keyword>
<evidence type="ECO:0000313" key="13">
    <source>
        <dbReference type="Proteomes" id="UP000306855"/>
    </source>
</evidence>
<evidence type="ECO:0000313" key="8">
    <source>
        <dbReference type="EMBL" id="RXV75473.1"/>
    </source>
</evidence>
<dbReference type="CDD" id="cd06267">
    <property type="entry name" value="PBP1_LacI_sugar_binding-like"/>
    <property type="match status" value="1"/>
</dbReference>
<dbReference type="PANTHER" id="PTHR30146:SF154">
    <property type="entry name" value="TRANSCRIPTION REGULATOR, MEMBER OF GALR FAMILY"/>
    <property type="match status" value="1"/>
</dbReference>
<dbReference type="GO" id="GO:0003700">
    <property type="term" value="F:DNA-binding transcription factor activity"/>
    <property type="evidence" value="ECO:0007669"/>
    <property type="project" value="TreeGrafter"/>
</dbReference>
<dbReference type="PROSITE" id="PS50932">
    <property type="entry name" value="HTH_LACI_2"/>
    <property type="match status" value="1"/>
</dbReference>
<dbReference type="AlphaFoldDB" id="A0A2Z4VXW4"/>
<evidence type="ECO:0000313" key="12">
    <source>
        <dbReference type="Proteomes" id="UP000289316"/>
    </source>
</evidence>
<feature type="domain" description="HTH lacI-type" evidence="4">
    <location>
        <begin position="2"/>
        <end position="56"/>
    </location>
</feature>
<evidence type="ECO:0000256" key="2">
    <source>
        <dbReference type="ARBA" id="ARBA00023125"/>
    </source>
</evidence>
<keyword evidence="2" id="KW-0238">DNA-binding</keyword>
<dbReference type="RefSeq" id="WP_112193547.1">
    <property type="nucleotide sequence ID" value="NZ_AP025728.1"/>
</dbReference>
<reference evidence="7 14" key="3">
    <citation type="journal article" date="2019" name="Nat. Med.">
        <title>Preventing dysbiosis of the neonatal mouse intestinal microbiome protects against late-onset sepsis.</title>
        <authorList>
            <person name="Singer J.R."/>
            <person name="Blosser E.G."/>
            <person name="Zindl C.L."/>
            <person name="Silberger D.J."/>
            <person name="Conlan S."/>
            <person name="Laufer V.A."/>
            <person name="DiToro D."/>
            <person name="Deming C."/>
            <person name="Kumar R."/>
            <person name="Morrow C.D."/>
            <person name="Segre J.A."/>
            <person name="Gray M.J."/>
            <person name="Randolph D.A."/>
            <person name="Weaver C.T."/>
        </authorList>
    </citation>
    <scope>NUCLEOTIDE SEQUENCE [LARGE SCALE GENOMIC DNA]</scope>
    <source>
        <strain evidence="7 14">V10</strain>
    </source>
</reference>
<dbReference type="Pfam" id="PF13377">
    <property type="entry name" value="Peripla_BP_3"/>
    <property type="match status" value="1"/>
</dbReference>
<keyword evidence="10" id="KW-1185">Reference proteome</keyword>
<dbReference type="KEGG" id="lmur:CPS94_07975"/>
<dbReference type="SMART" id="SM00354">
    <property type="entry name" value="HTH_LACI"/>
    <property type="match status" value="1"/>
</dbReference>
<evidence type="ECO:0000256" key="1">
    <source>
        <dbReference type="ARBA" id="ARBA00023015"/>
    </source>
</evidence>
<protein>
    <submittedName>
        <fullName evidence="8">LacI family transcriptional regulator</fullName>
    </submittedName>
</protein>
<dbReference type="Proteomes" id="UP000289316">
    <property type="component" value="Unassembled WGS sequence"/>
</dbReference>
<dbReference type="EMBL" id="QZFR01000003">
    <property type="protein sequence ID" value="RXV75473.1"/>
    <property type="molecule type" value="Genomic_DNA"/>
</dbReference>
<evidence type="ECO:0000313" key="9">
    <source>
        <dbReference type="EMBL" id="TGY56434.1"/>
    </source>
</evidence>
<evidence type="ECO:0000313" key="14">
    <source>
        <dbReference type="Proteomes" id="UP000463931"/>
    </source>
</evidence>
<dbReference type="Gene3D" id="3.40.50.2300">
    <property type="match status" value="2"/>
</dbReference>
<dbReference type="CDD" id="cd01392">
    <property type="entry name" value="HTH_LacI"/>
    <property type="match status" value="1"/>
</dbReference>
<dbReference type="Proteomes" id="UP000250153">
    <property type="component" value="Chromosome"/>
</dbReference>
<dbReference type="PANTHER" id="PTHR30146">
    <property type="entry name" value="LACI-RELATED TRANSCRIPTIONAL REPRESSOR"/>
    <property type="match status" value="1"/>
</dbReference>
<dbReference type="EMBL" id="CP023565">
    <property type="protein sequence ID" value="AWZ38857.1"/>
    <property type="molecule type" value="Genomic_DNA"/>
</dbReference>
<reference evidence="9 13" key="4">
    <citation type="submission" date="2019-04" db="EMBL/GenBank/DDBJ databases">
        <title>Microbes associate with the intestines of laboratory mice.</title>
        <authorList>
            <person name="Navarre W."/>
            <person name="Wong E."/>
            <person name="Huang K."/>
            <person name="Tropini C."/>
            <person name="Ng K."/>
            <person name="Yu B."/>
        </authorList>
    </citation>
    <scope>NUCLEOTIDE SEQUENCE [LARGE SCALE GENOMIC DNA]</scope>
    <source>
        <strain evidence="9 13">NM26_J9</strain>
    </source>
</reference>
<dbReference type="PRINTS" id="PR00036">
    <property type="entry name" value="HTHLACI"/>
</dbReference>
<evidence type="ECO:0000313" key="7">
    <source>
        <dbReference type="EMBL" id="QIA89095.1"/>
    </source>
</evidence>
<gene>
    <name evidence="6" type="ORF">CPQ89_01635</name>
    <name evidence="5" type="ORF">CPS94_07975</name>
    <name evidence="8" type="ORF">D6C19_01015</name>
    <name evidence="9" type="ORF">E5340_03260</name>
    <name evidence="7" type="ORF">FEE40_02205</name>
</gene>
<dbReference type="Pfam" id="PF00356">
    <property type="entry name" value="LacI"/>
    <property type="match status" value="1"/>
</dbReference>
<accession>A0A2Z4VXW4</accession>